<protein>
    <submittedName>
        <fullName evidence="2">Uncharacterized protein</fullName>
    </submittedName>
</protein>
<evidence type="ECO:0000256" key="1">
    <source>
        <dbReference type="SAM" id="MobiDB-lite"/>
    </source>
</evidence>
<keyword evidence="3" id="KW-1185">Reference proteome</keyword>
<feature type="region of interest" description="Disordered" evidence="1">
    <location>
        <begin position="114"/>
        <end position="134"/>
    </location>
</feature>
<accession>A0AA43QNR8</accession>
<evidence type="ECO:0000313" key="3">
    <source>
        <dbReference type="Proteomes" id="UP001161017"/>
    </source>
</evidence>
<evidence type="ECO:0000313" key="2">
    <source>
        <dbReference type="EMBL" id="MDI1488108.1"/>
    </source>
</evidence>
<dbReference type="AlphaFoldDB" id="A0AA43QNR8"/>
<name>A0AA43QNR8_9LECA</name>
<gene>
    <name evidence="2" type="ORF">OHK93_007382</name>
</gene>
<sequence length="223" mass="25000">MTTPPRPKISISLSLDPKSYTFDNPTPPILSLTLTCHAARPITLFTWNTPLDPSSGMSQAHFPITDLSTTPPTPIPQSSIRIQRAPISRARGSGDEPYYLTLDPNTSVTVSTRFARGGKDSGPRPQPRSVVERGWEIDEETGEERKTRRSVRGCGVDGLESGRRYRVDVEKQAIERCWWRYGTKEDVMVEEGSREWNLSELEPGEGELEVVEGEVAWVEFQVL</sequence>
<comment type="caution">
    <text evidence="2">The sequence shown here is derived from an EMBL/GenBank/DDBJ whole genome shotgun (WGS) entry which is preliminary data.</text>
</comment>
<dbReference type="EMBL" id="JAPUFD010000007">
    <property type="protein sequence ID" value="MDI1488108.1"/>
    <property type="molecule type" value="Genomic_DNA"/>
</dbReference>
<reference evidence="2" key="1">
    <citation type="journal article" date="2023" name="Genome Biol. Evol.">
        <title>First Whole Genome Sequence and Flow Cytometry Genome Size Data for the Lichen-Forming Fungus Ramalina farinacea (Ascomycota).</title>
        <authorList>
            <person name="Llewellyn T."/>
            <person name="Mian S."/>
            <person name="Hill R."/>
            <person name="Leitch I.J."/>
            <person name="Gaya E."/>
        </authorList>
    </citation>
    <scope>NUCLEOTIDE SEQUENCE</scope>
    <source>
        <strain evidence="2">LIQ254RAFAR</strain>
    </source>
</reference>
<organism evidence="2 3">
    <name type="scientific">Ramalina farinacea</name>
    <dbReference type="NCBI Taxonomy" id="258253"/>
    <lineage>
        <taxon>Eukaryota</taxon>
        <taxon>Fungi</taxon>
        <taxon>Dikarya</taxon>
        <taxon>Ascomycota</taxon>
        <taxon>Pezizomycotina</taxon>
        <taxon>Lecanoromycetes</taxon>
        <taxon>OSLEUM clade</taxon>
        <taxon>Lecanoromycetidae</taxon>
        <taxon>Lecanorales</taxon>
        <taxon>Lecanorineae</taxon>
        <taxon>Ramalinaceae</taxon>
        <taxon>Ramalina</taxon>
    </lineage>
</organism>
<dbReference type="Proteomes" id="UP001161017">
    <property type="component" value="Unassembled WGS sequence"/>
</dbReference>
<proteinExistence type="predicted"/>